<dbReference type="NCBIfam" id="NF041060">
    <property type="entry name" value="DpdB"/>
    <property type="match status" value="1"/>
</dbReference>
<accession>A0A9E6MXA2</accession>
<dbReference type="InterPro" id="IPR017642">
    <property type="entry name" value="DNA_S_mod_DndB"/>
</dbReference>
<name>A0A9E6MXA2_9PROT</name>
<evidence type="ECO:0000313" key="1">
    <source>
        <dbReference type="EMBL" id="QWY78077.1"/>
    </source>
</evidence>
<dbReference type="RefSeq" id="WP_273145552.1">
    <property type="nucleotide sequence ID" value="NZ_CP053675.1"/>
</dbReference>
<sequence length="376" mass="42806">MIKTNKKEEIVVRALRTFQGNKIEVFSFFIYGSDITRIADITRIYRDEGDELKGFQRSEIKSHVKSIVDYLNTPDSLFPNAIILALGKDVEFRQSRGPNPENLVEVAQSGNLTIPVLPEGRRIAWIVDGQQRSLALAKAKNSRIPVPVVAFISPNIDIQREQFILVNKAKPLPTRLINELLPEVDALLPRDLAIRKIPSELCNLLNLDSKSPFYKLIRRESTSQNEQGLVVDTAIIECIKRNLRPPMGALSQYKGSINSDPDAMYKTLLMYWSAVRDTFPDAWGKPPTESRLMHSAGIKAMGSLMDQIMLRADSSSNPDFEIRSSLIRLIPHCKWTEGVWEGLNWRWNEIQSTTKHISHLSEHLIRLDRELSRPTK</sequence>
<dbReference type="NCBIfam" id="TIGR03187">
    <property type="entry name" value="DGQHR"/>
    <property type="match status" value="1"/>
</dbReference>
<dbReference type="InterPro" id="IPR017601">
    <property type="entry name" value="DGQHR-contain_dom"/>
</dbReference>
<proteinExistence type="predicted"/>
<dbReference type="EMBL" id="CP071137">
    <property type="protein sequence ID" value="QWY78077.1"/>
    <property type="molecule type" value="Genomic_DNA"/>
</dbReference>
<dbReference type="Proteomes" id="UP000683551">
    <property type="component" value="Chromosome"/>
</dbReference>
<dbReference type="Pfam" id="PF14072">
    <property type="entry name" value="DndB"/>
    <property type="match status" value="1"/>
</dbReference>
<reference evidence="1" key="1">
    <citation type="submission" date="2021-02" db="EMBL/GenBank/DDBJ databases">
        <title>Comparative genomics of Ferrovum myxofaciens strains, predominant extremophile bacteria forming large biofilm stalactites in acid mine ecosystems.</title>
        <authorList>
            <person name="Burkartova K."/>
            <person name="Ridl J."/>
            <person name="Pajer P."/>
            <person name="Falteisek L."/>
        </authorList>
    </citation>
    <scope>NUCLEOTIDE SEQUENCE</scope>
    <source>
        <strain evidence="1">MI1III</strain>
    </source>
</reference>
<dbReference type="AlphaFoldDB" id="A0A9E6MXA2"/>
<evidence type="ECO:0000313" key="2">
    <source>
        <dbReference type="Proteomes" id="UP000683551"/>
    </source>
</evidence>
<protein>
    <submittedName>
        <fullName evidence="1">DGQHR domain-containing protein</fullName>
    </submittedName>
</protein>
<gene>
    <name evidence="1" type="ORF">JZL65_03075</name>
</gene>
<dbReference type="CDD" id="cd16413">
    <property type="entry name" value="DGQHR_domain"/>
    <property type="match status" value="1"/>
</dbReference>
<organism evidence="1 2">
    <name type="scientific">Ferrovum myxofaciens</name>
    <dbReference type="NCBI Taxonomy" id="416213"/>
    <lineage>
        <taxon>Bacteria</taxon>
        <taxon>Pseudomonadati</taxon>
        <taxon>Pseudomonadota</taxon>
        <taxon>Betaproteobacteria</taxon>
        <taxon>Ferrovales</taxon>
        <taxon>Ferrovaceae</taxon>
        <taxon>Ferrovum</taxon>
    </lineage>
</organism>